<evidence type="ECO:0000256" key="4">
    <source>
        <dbReference type="ARBA" id="ARBA00022452"/>
    </source>
</evidence>
<evidence type="ECO:0000256" key="8">
    <source>
        <dbReference type="SAM" id="Coils"/>
    </source>
</evidence>
<dbReference type="PANTHER" id="PTHR30026:SF20">
    <property type="entry name" value="OUTER MEMBRANE PROTEIN TOLC"/>
    <property type="match status" value="1"/>
</dbReference>
<dbReference type="RefSeq" id="WP_078795284.1">
    <property type="nucleotide sequence ID" value="NZ_JAUCQJ010000002.1"/>
</dbReference>
<evidence type="ECO:0000256" key="1">
    <source>
        <dbReference type="ARBA" id="ARBA00004442"/>
    </source>
</evidence>
<keyword evidence="3" id="KW-0813">Transport</keyword>
<keyword evidence="8" id="KW-0175">Coiled coil</keyword>
<keyword evidence="5" id="KW-0812">Transmembrane</keyword>
<keyword evidence="7" id="KW-0998">Cell outer membrane</keyword>
<keyword evidence="6" id="KW-0472">Membrane</keyword>
<name>A0ABD5B4E1_ELIMR</name>
<proteinExistence type="inferred from homology"/>
<accession>A0ABD5B4E1</accession>
<evidence type="ECO:0000256" key="5">
    <source>
        <dbReference type="ARBA" id="ARBA00022692"/>
    </source>
</evidence>
<dbReference type="PANTHER" id="PTHR30026">
    <property type="entry name" value="OUTER MEMBRANE PROTEIN TOLC"/>
    <property type="match status" value="1"/>
</dbReference>
<dbReference type="AlphaFoldDB" id="A0ABD5B4E1"/>
<sequence>MFKKLIFLSISAFMFSQQTEEWDLQKTVDYAISKHPTVQQSILKVDQRKQEITASKGMLLPSVSASTSQNYSFGSTINPGTNQREALNVGTTQFSAIANWELFNWRNFMNISLSKMNKESSDYRLKAVQNDIALNVIQLFFQYQNDKAWLGVLKTQLDGVEEQIKRTEKEVEIGNRPKSDIYDIKANMGTLQEQWVSAKNQKEISKNNLLNALAITSDNIDFAQNTSDTSSVLAFSDENFVKEMLEKNPAYLAAAKEIQVSAEKIRVERSGYLPTLNGQYSWSTFYSKVLGGNQPTTAFSDQFNQNKNQQVYFNLSIPVFNKLQVKSNIEIAKLNKINADLEKEKTVSNLVAALKSIKIQYQNSEEKYRLLQQNFENQKLSFDKSEEKYKEGLMDAYTFFVVRNNWLQANYNLIKSRYDVMLQEELWKIYNR</sequence>
<organism evidence="9 10">
    <name type="scientific">Elizabethkingia miricola</name>
    <name type="common">Chryseobacterium miricola</name>
    <dbReference type="NCBI Taxonomy" id="172045"/>
    <lineage>
        <taxon>Bacteria</taxon>
        <taxon>Pseudomonadati</taxon>
        <taxon>Bacteroidota</taxon>
        <taxon>Flavobacteriia</taxon>
        <taxon>Flavobacteriales</taxon>
        <taxon>Weeksellaceae</taxon>
        <taxon>Elizabethkingia</taxon>
    </lineage>
</organism>
<evidence type="ECO:0000256" key="6">
    <source>
        <dbReference type="ARBA" id="ARBA00023136"/>
    </source>
</evidence>
<evidence type="ECO:0000256" key="2">
    <source>
        <dbReference type="ARBA" id="ARBA00007613"/>
    </source>
</evidence>
<comment type="caution">
    <text evidence="9">The sequence shown here is derived from an EMBL/GenBank/DDBJ whole genome shotgun (WGS) entry which is preliminary data.</text>
</comment>
<dbReference type="GO" id="GO:0009279">
    <property type="term" value="C:cell outer membrane"/>
    <property type="evidence" value="ECO:0007669"/>
    <property type="project" value="UniProtKB-SubCell"/>
</dbReference>
<evidence type="ECO:0000313" key="10">
    <source>
        <dbReference type="Proteomes" id="UP001239265"/>
    </source>
</evidence>
<feature type="coiled-coil region" evidence="8">
    <location>
        <begin position="347"/>
        <end position="381"/>
    </location>
</feature>
<dbReference type="InterPro" id="IPR003423">
    <property type="entry name" value="OMP_efflux"/>
</dbReference>
<dbReference type="Gene3D" id="1.20.1600.10">
    <property type="entry name" value="Outer membrane efflux proteins (OEP)"/>
    <property type="match status" value="1"/>
</dbReference>
<protein>
    <submittedName>
        <fullName evidence="9">TolC family protein</fullName>
    </submittedName>
</protein>
<comment type="subcellular location">
    <subcellularLocation>
        <location evidence="1">Cell outer membrane</location>
    </subcellularLocation>
</comment>
<dbReference type="Pfam" id="PF02321">
    <property type="entry name" value="OEP"/>
    <property type="match status" value="2"/>
</dbReference>
<reference evidence="9 10" key="1">
    <citation type="submission" date="2023-06" db="EMBL/GenBank/DDBJ databases">
        <title>Nosocomial Elizabethkingia miricola genome.</title>
        <authorList>
            <person name="Morgado S."/>
            <person name="Fonseca E."/>
            <person name="Freitas F."/>
            <person name="Vicente A.C."/>
        </authorList>
    </citation>
    <scope>NUCLEOTIDE SEQUENCE [LARGE SCALE GENOMIC DNA]</scope>
    <source>
        <strain evidence="9 10">EM15</strain>
    </source>
</reference>
<dbReference type="SUPFAM" id="SSF56954">
    <property type="entry name" value="Outer membrane efflux proteins (OEP)"/>
    <property type="match status" value="1"/>
</dbReference>
<evidence type="ECO:0000313" key="9">
    <source>
        <dbReference type="EMBL" id="MDQ8748267.1"/>
    </source>
</evidence>
<gene>
    <name evidence="9" type="ORF">QT385_06440</name>
</gene>
<dbReference type="Proteomes" id="UP001239265">
    <property type="component" value="Unassembled WGS sequence"/>
</dbReference>
<keyword evidence="4" id="KW-1134">Transmembrane beta strand</keyword>
<dbReference type="InterPro" id="IPR051906">
    <property type="entry name" value="TolC-like"/>
</dbReference>
<evidence type="ECO:0000256" key="3">
    <source>
        <dbReference type="ARBA" id="ARBA00022448"/>
    </source>
</evidence>
<evidence type="ECO:0000256" key="7">
    <source>
        <dbReference type="ARBA" id="ARBA00023237"/>
    </source>
</evidence>
<dbReference type="EMBL" id="JAUCQJ010000002">
    <property type="protein sequence ID" value="MDQ8748267.1"/>
    <property type="molecule type" value="Genomic_DNA"/>
</dbReference>
<comment type="similarity">
    <text evidence="2">Belongs to the outer membrane factor (OMF) (TC 1.B.17) family.</text>
</comment>